<accession>A0ABW8MXG6</accession>
<reference evidence="1 2" key="1">
    <citation type="submission" date="2024-10" db="EMBL/GenBank/DDBJ databases">
        <authorList>
            <person name="Deangelis K."/>
            <person name="Huntemann M."/>
            <person name="Clum A."/>
            <person name="Wang J."/>
            <person name="Palaniappan K."/>
            <person name="Ritter S."/>
            <person name="Chen I.-M."/>
            <person name="Stamatis D."/>
            <person name="Reddy T."/>
            <person name="O'Malley R."/>
            <person name="Daum C."/>
            <person name="Ng V."/>
            <person name="Ivanova N."/>
            <person name="Kyrpides N."/>
            <person name="Woyke T."/>
        </authorList>
    </citation>
    <scope>NUCLEOTIDE SEQUENCE [LARGE SCALE GENOMIC DNA]</scope>
    <source>
        <strain evidence="1 2">GAS97</strain>
    </source>
</reference>
<keyword evidence="2" id="KW-1185">Reference proteome</keyword>
<dbReference type="RefSeq" id="WP_404612508.1">
    <property type="nucleotide sequence ID" value="NZ_JBIYDN010000032.1"/>
</dbReference>
<protein>
    <submittedName>
        <fullName evidence="1">Uncharacterized protein</fullName>
    </submittedName>
</protein>
<comment type="caution">
    <text evidence="1">The sequence shown here is derived from an EMBL/GenBank/DDBJ whole genome shotgun (WGS) entry which is preliminary data.</text>
</comment>
<evidence type="ECO:0000313" key="1">
    <source>
        <dbReference type="EMBL" id="MFK4447131.1"/>
    </source>
</evidence>
<organism evidence="1 2">
    <name type="scientific">Caballeronia udeis</name>
    <dbReference type="NCBI Taxonomy" id="1232866"/>
    <lineage>
        <taxon>Bacteria</taxon>
        <taxon>Pseudomonadati</taxon>
        <taxon>Pseudomonadota</taxon>
        <taxon>Betaproteobacteria</taxon>
        <taxon>Burkholderiales</taxon>
        <taxon>Burkholderiaceae</taxon>
        <taxon>Caballeronia</taxon>
    </lineage>
</organism>
<reference evidence="1 2" key="2">
    <citation type="submission" date="2024-11" db="EMBL/GenBank/DDBJ databases">
        <title>Using genomics to understand microbial adaptation to soil warming.</title>
        <authorList>
            <person name="Deangelis K.M. PhD."/>
        </authorList>
    </citation>
    <scope>NUCLEOTIDE SEQUENCE [LARGE SCALE GENOMIC DNA]</scope>
    <source>
        <strain evidence="1 2">GAS97</strain>
    </source>
</reference>
<dbReference type="Proteomes" id="UP001620514">
    <property type="component" value="Unassembled WGS sequence"/>
</dbReference>
<sequence length="274" mass="31454">MPLTESSPTSEIDTHKWRNCDLVDELAILNVTPISAFMNKVVEPWLDTLNAEEEGRKADLSSSDYLRHWNLHQTREIRQISLQNFCLSIDGMFERELRAWLKSALYQLLSADSKRDESGWLKVIRTGDLDKLSGLLQEHRKIGLSAFPAYPVLRLMKTVANICRHGEGRSVAELSQYYPHFWSLCTVANKPSTGWVSDDQALYSSLILPAKILSDFFDAVKQFWTDVRYIFLNSGGGSLPRDKRNQELDDLRKMRWAYARKIAGDPIFKRSVVV</sequence>
<dbReference type="EMBL" id="JBIYDN010000032">
    <property type="protein sequence ID" value="MFK4447131.1"/>
    <property type="molecule type" value="Genomic_DNA"/>
</dbReference>
<name>A0ABW8MXG6_9BURK</name>
<proteinExistence type="predicted"/>
<evidence type="ECO:0000313" key="2">
    <source>
        <dbReference type="Proteomes" id="UP001620514"/>
    </source>
</evidence>
<gene>
    <name evidence="1" type="ORF">ABH943_007164</name>
</gene>